<keyword evidence="8 9" id="KW-0676">Redox-active center</keyword>
<dbReference type="Pfam" id="PF07992">
    <property type="entry name" value="Pyr_redox_2"/>
    <property type="match status" value="1"/>
</dbReference>
<dbReference type="InterPro" id="IPR016156">
    <property type="entry name" value="FAD/NAD-linked_Rdtase_dimer_sf"/>
</dbReference>
<organism evidence="12 13">
    <name type="scientific">Pseudonocardia ailaonensis</name>
    <dbReference type="NCBI Taxonomy" id="367279"/>
    <lineage>
        <taxon>Bacteria</taxon>
        <taxon>Bacillati</taxon>
        <taxon>Actinomycetota</taxon>
        <taxon>Actinomycetes</taxon>
        <taxon>Pseudonocardiales</taxon>
        <taxon>Pseudonocardiaceae</taxon>
        <taxon>Pseudonocardia</taxon>
    </lineage>
</organism>
<evidence type="ECO:0000256" key="9">
    <source>
        <dbReference type="RuleBase" id="RU003691"/>
    </source>
</evidence>
<dbReference type="InterPro" id="IPR001100">
    <property type="entry name" value="Pyr_nuc-diS_OxRdtase"/>
</dbReference>
<dbReference type="Gene3D" id="3.30.390.30">
    <property type="match status" value="1"/>
</dbReference>
<evidence type="ECO:0000259" key="10">
    <source>
        <dbReference type="Pfam" id="PF02852"/>
    </source>
</evidence>
<dbReference type="RefSeq" id="WP_344418849.1">
    <property type="nucleotide sequence ID" value="NZ_BAAAQK010000012.1"/>
</dbReference>
<dbReference type="PANTHER" id="PTHR43014:SF4">
    <property type="entry name" value="PYRIDINE NUCLEOTIDE-DISULFIDE OXIDOREDUCTASE RCLA-RELATED"/>
    <property type="match status" value="1"/>
</dbReference>
<protein>
    <submittedName>
        <fullName evidence="12">Mycothione reductase</fullName>
    </submittedName>
</protein>
<dbReference type="SUPFAM" id="SSF55424">
    <property type="entry name" value="FAD/NAD-linked reductases, dimerisation (C-terminal) domain"/>
    <property type="match status" value="1"/>
</dbReference>
<feature type="domain" description="FAD/NAD(P)-binding" evidence="11">
    <location>
        <begin position="5"/>
        <end position="319"/>
    </location>
</feature>
<keyword evidence="6 9" id="KW-0560">Oxidoreductase</keyword>
<dbReference type="EMBL" id="BAAAQK010000012">
    <property type="protein sequence ID" value="GAA1855408.1"/>
    <property type="molecule type" value="Genomic_DNA"/>
</dbReference>
<name>A0ABN2N6R2_9PSEU</name>
<evidence type="ECO:0000256" key="7">
    <source>
        <dbReference type="ARBA" id="ARBA00023157"/>
    </source>
</evidence>
<evidence type="ECO:0000259" key="11">
    <source>
        <dbReference type="Pfam" id="PF07992"/>
    </source>
</evidence>
<dbReference type="Proteomes" id="UP001500449">
    <property type="component" value="Unassembled WGS sequence"/>
</dbReference>
<comment type="cofactor">
    <cofactor evidence="1">
        <name>FAD</name>
        <dbReference type="ChEBI" id="CHEBI:57692"/>
    </cofactor>
</comment>
<accession>A0ABN2N6R2</accession>
<dbReference type="InterPro" id="IPR036188">
    <property type="entry name" value="FAD/NAD-bd_sf"/>
</dbReference>
<dbReference type="Gene3D" id="3.50.50.60">
    <property type="entry name" value="FAD/NAD(P)-binding domain"/>
    <property type="match status" value="2"/>
</dbReference>
<evidence type="ECO:0000256" key="6">
    <source>
        <dbReference type="ARBA" id="ARBA00023002"/>
    </source>
</evidence>
<sequence length="456" mass="48348">MTHHDLLVLGTGSGNMVVDEAFSDLGVAIVEEERRFGGTCLNVGCIPTKILAHTADVVETVRTAGDFDVAADLRGADWAAVRERVSGRTDPLAQEGRDGRIDTPWITVHTGTARFTGPRTLTVDGDVDSTEVTADRIVIAAGSRPAVPPPVAGSGLPFHTSDTIMRIDALPRHLAVLGGGYIAAELAHVFHELGCAVTIVEAADSLLGRQDGQVAEAYGKIAAERYSLCLGRELERLEGEAGALRLVLDDGAVVEADMLLVAVGRIPNGDRLDLGKADVDTHGDGRIVVDDHQRTTADGIWALGDVCTPVPLKHVANREAEVVRHNLLHPDDLVSADHDLVPSAVFTDPQIASIGPTEEELREAGTPYLRGVAEYSDTAYGWALGDPPGFCKVLVDPDSGRVLGAHLIGPDAPALIPPLVLAATHGLTAEALVRRTYWIHPALPEVVQQALDQTVR</sequence>
<reference evidence="12 13" key="1">
    <citation type="journal article" date="2019" name="Int. J. Syst. Evol. Microbiol.">
        <title>The Global Catalogue of Microorganisms (GCM) 10K type strain sequencing project: providing services to taxonomists for standard genome sequencing and annotation.</title>
        <authorList>
            <consortium name="The Broad Institute Genomics Platform"/>
            <consortium name="The Broad Institute Genome Sequencing Center for Infectious Disease"/>
            <person name="Wu L."/>
            <person name="Ma J."/>
        </authorList>
    </citation>
    <scope>NUCLEOTIDE SEQUENCE [LARGE SCALE GENOMIC DNA]</scope>
    <source>
        <strain evidence="12 13">JCM 16009</strain>
    </source>
</reference>
<evidence type="ECO:0000256" key="2">
    <source>
        <dbReference type="ARBA" id="ARBA00007532"/>
    </source>
</evidence>
<comment type="similarity">
    <text evidence="2 9">Belongs to the class-I pyridine nucleotide-disulfide oxidoreductase family.</text>
</comment>
<evidence type="ECO:0000256" key="1">
    <source>
        <dbReference type="ARBA" id="ARBA00001974"/>
    </source>
</evidence>
<dbReference type="InterPro" id="IPR023753">
    <property type="entry name" value="FAD/NAD-binding_dom"/>
</dbReference>
<keyword evidence="5" id="KW-0521">NADP</keyword>
<dbReference type="NCBIfam" id="NF005884">
    <property type="entry name" value="PRK07846.1"/>
    <property type="match status" value="1"/>
</dbReference>
<comment type="caution">
    <text evidence="12">The sequence shown here is derived from an EMBL/GenBank/DDBJ whole genome shotgun (WGS) entry which is preliminary data.</text>
</comment>
<evidence type="ECO:0000256" key="4">
    <source>
        <dbReference type="ARBA" id="ARBA00022827"/>
    </source>
</evidence>
<evidence type="ECO:0000256" key="3">
    <source>
        <dbReference type="ARBA" id="ARBA00022630"/>
    </source>
</evidence>
<dbReference type="InterPro" id="IPR004099">
    <property type="entry name" value="Pyr_nucl-diS_OxRdtase_dimer"/>
</dbReference>
<dbReference type="PRINTS" id="PR00368">
    <property type="entry name" value="FADPNR"/>
</dbReference>
<dbReference type="SUPFAM" id="SSF51905">
    <property type="entry name" value="FAD/NAD(P)-binding domain"/>
    <property type="match status" value="1"/>
</dbReference>
<proteinExistence type="inferred from homology"/>
<keyword evidence="4 9" id="KW-0274">FAD</keyword>
<dbReference type="PIRSF" id="PIRSF000350">
    <property type="entry name" value="Mercury_reductase_MerA"/>
    <property type="match status" value="1"/>
</dbReference>
<dbReference type="PRINTS" id="PR00411">
    <property type="entry name" value="PNDRDTASEI"/>
</dbReference>
<keyword evidence="3 9" id="KW-0285">Flavoprotein</keyword>
<evidence type="ECO:0000256" key="5">
    <source>
        <dbReference type="ARBA" id="ARBA00022857"/>
    </source>
</evidence>
<dbReference type="PANTHER" id="PTHR43014">
    <property type="entry name" value="MERCURIC REDUCTASE"/>
    <property type="match status" value="1"/>
</dbReference>
<feature type="domain" description="Pyridine nucleotide-disulphide oxidoreductase dimerisation" evidence="10">
    <location>
        <begin position="341"/>
        <end position="450"/>
    </location>
</feature>
<dbReference type="Pfam" id="PF02852">
    <property type="entry name" value="Pyr_redox_dim"/>
    <property type="match status" value="1"/>
</dbReference>
<keyword evidence="7" id="KW-1015">Disulfide bond</keyword>
<dbReference type="PROSITE" id="PS00076">
    <property type="entry name" value="PYRIDINE_REDOX_1"/>
    <property type="match status" value="1"/>
</dbReference>
<gene>
    <name evidence="12" type="primary">mtr_2</name>
    <name evidence="12" type="ORF">GCM10009836_39340</name>
</gene>
<dbReference type="InterPro" id="IPR012999">
    <property type="entry name" value="Pyr_OxRdtase_I_AS"/>
</dbReference>
<evidence type="ECO:0000313" key="12">
    <source>
        <dbReference type="EMBL" id="GAA1855408.1"/>
    </source>
</evidence>
<evidence type="ECO:0000313" key="13">
    <source>
        <dbReference type="Proteomes" id="UP001500449"/>
    </source>
</evidence>
<evidence type="ECO:0000256" key="8">
    <source>
        <dbReference type="ARBA" id="ARBA00023284"/>
    </source>
</evidence>
<keyword evidence="13" id="KW-1185">Reference proteome</keyword>